<gene>
    <name evidence="4" type="ORF">IFM89_026047</name>
</gene>
<evidence type="ECO:0000256" key="2">
    <source>
        <dbReference type="PIRSR" id="PIRSR602081-1"/>
    </source>
</evidence>
<keyword evidence="5" id="KW-1185">Reference proteome</keyword>
<dbReference type="Gene3D" id="1.25.40.80">
    <property type="match status" value="1"/>
</dbReference>
<dbReference type="OrthoDB" id="435881at2759"/>
<keyword evidence="3" id="KW-1133">Transmembrane helix</keyword>
<feature type="binding site" evidence="2">
    <location>
        <begin position="95"/>
        <end position="102"/>
    </location>
    <ligand>
        <name>FAD</name>
        <dbReference type="ChEBI" id="CHEBI:57692"/>
    </ligand>
</feature>
<evidence type="ECO:0000313" key="5">
    <source>
        <dbReference type="Proteomes" id="UP000631114"/>
    </source>
</evidence>
<comment type="similarity">
    <text evidence="1">Belongs to the DNA photolyase class-1 family.</text>
</comment>
<protein>
    <submittedName>
        <fullName evidence="4">Uncharacterized protein</fullName>
    </submittedName>
</protein>
<comment type="cofactor">
    <cofactor evidence="2">
        <name>FAD</name>
        <dbReference type="ChEBI" id="CHEBI:57692"/>
    </cofactor>
    <text evidence="2">Binds 1 FAD per subunit.</text>
</comment>
<evidence type="ECO:0000256" key="1">
    <source>
        <dbReference type="ARBA" id="ARBA00005862"/>
    </source>
</evidence>
<dbReference type="AlphaFoldDB" id="A0A835M1R2"/>
<sequence>DGELTTNASLVGGETEALQRLKKFAGECLAQPTNLNKDGGQGSMFGANFSCKISPWLATGCLSPRFMFDEIKKSAARKVGGNGQSAGGMNWLMFELLWRDFFSVLVIIFLMNSPVLIIV</sequence>
<keyword evidence="2" id="KW-0285">Flavoprotein</keyword>
<feature type="non-terminal residue" evidence="4">
    <location>
        <position position="119"/>
    </location>
</feature>
<dbReference type="PANTHER" id="PTHR11455">
    <property type="entry name" value="CRYPTOCHROME"/>
    <property type="match status" value="1"/>
</dbReference>
<dbReference type="InterPro" id="IPR036134">
    <property type="entry name" value="Crypto/Photolyase_FAD-like_sf"/>
</dbReference>
<keyword evidence="3" id="KW-0472">Membrane</keyword>
<feature type="binding site" evidence="2">
    <location>
        <begin position="50"/>
        <end position="54"/>
    </location>
    <ligand>
        <name>FAD</name>
        <dbReference type="ChEBI" id="CHEBI:57692"/>
    </ligand>
</feature>
<evidence type="ECO:0000313" key="4">
    <source>
        <dbReference type="EMBL" id="KAF9610959.1"/>
    </source>
</evidence>
<dbReference type="EMBL" id="JADFTS010000004">
    <property type="protein sequence ID" value="KAF9610959.1"/>
    <property type="molecule type" value="Genomic_DNA"/>
</dbReference>
<dbReference type="Proteomes" id="UP000631114">
    <property type="component" value="Unassembled WGS sequence"/>
</dbReference>
<reference evidence="4 5" key="1">
    <citation type="submission" date="2020-10" db="EMBL/GenBank/DDBJ databases">
        <title>The Coptis chinensis genome and diversification of protoberbering-type alkaloids.</title>
        <authorList>
            <person name="Wang B."/>
            <person name="Shu S."/>
            <person name="Song C."/>
            <person name="Liu Y."/>
        </authorList>
    </citation>
    <scope>NUCLEOTIDE SEQUENCE [LARGE SCALE GENOMIC DNA]</scope>
    <source>
        <strain evidence="4">HL-2020</strain>
        <tissue evidence="4">Leaf</tissue>
    </source>
</reference>
<name>A0A835M1R2_9MAGN</name>
<organism evidence="4 5">
    <name type="scientific">Coptis chinensis</name>
    <dbReference type="NCBI Taxonomy" id="261450"/>
    <lineage>
        <taxon>Eukaryota</taxon>
        <taxon>Viridiplantae</taxon>
        <taxon>Streptophyta</taxon>
        <taxon>Embryophyta</taxon>
        <taxon>Tracheophyta</taxon>
        <taxon>Spermatophyta</taxon>
        <taxon>Magnoliopsida</taxon>
        <taxon>Ranunculales</taxon>
        <taxon>Ranunculaceae</taxon>
        <taxon>Coptidoideae</taxon>
        <taxon>Coptis</taxon>
    </lineage>
</organism>
<dbReference type="GO" id="GO:0003677">
    <property type="term" value="F:DNA binding"/>
    <property type="evidence" value="ECO:0007669"/>
    <property type="project" value="TreeGrafter"/>
</dbReference>
<keyword evidence="3" id="KW-0812">Transmembrane</keyword>
<feature type="transmembrane region" description="Helical" evidence="3">
    <location>
        <begin position="101"/>
        <end position="118"/>
    </location>
</feature>
<dbReference type="GO" id="GO:0000719">
    <property type="term" value="P:photoreactive repair"/>
    <property type="evidence" value="ECO:0007669"/>
    <property type="project" value="TreeGrafter"/>
</dbReference>
<dbReference type="GO" id="GO:0071949">
    <property type="term" value="F:FAD binding"/>
    <property type="evidence" value="ECO:0007669"/>
    <property type="project" value="TreeGrafter"/>
</dbReference>
<keyword evidence="2" id="KW-0274">FAD</keyword>
<evidence type="ECO:0000256" key="3">
    <source>
        <dbReference type="SAM" id="Phobius"/>
    </source>
</evidence>
<dbReference type="InterPro" id="IPR002081">
    <property type="entry name" value="Cryptochrome/DNA_photolyase_1"/>
</dbReference>
<dbReference type="PANTHER" id="PTHR11455:SF2">
    <property type="entry name" value="BLUE-LIGHT PHOTORECEPTOR PHR2"/>
    <property type="match status" value="1"/>
</dbReference>
<proteinExistence type="inferred from homology"/>
<dbReference type="SUPFAM" id="SSF48173">
    <property type="entry name" value="Cryptochrome/photolyase FAD-binding domain"/>
    <property type="match status" value="1"/>
</dbReference>
<comment type="caution">
    <text evidence="4">The sequence shown here is derived from an EMBL/GenBank/DDBJ whole genome shotgun (WGS) entry which is preliminary data.</text>
</comment>
<dbReference type="GO" id="GO:0003904">
    <property type="term" value="F:deoxyribodipyrimidine photo-lyase activity"/>
    <property type="evidence" value="ECO:0007669"/>
    <property type="project" value="TreeGrafter"/>
</dbReference>
<accession>A0A835M1R2</accession>